<dbReference type="EMBL" id="WIXE01019211">
    <property type="protein sequence ID" value="KAK5970228.1"/>
    <property type="molecule type" value="Genomic_DNA"/>
</dbReference>
<accession>A0AAN8FF70</accession>
<dbReference type="Proteomes" id="UP001331761">
    <property type="component" value="Unassembled WGS sequence"/>
</dbReference>
<reference evidence="1 2" key="1">
    <citation type="submission" date="2019-10" db="EMBL/GenBank/DDBJ databases">
        <title>Assembly and Annotation for the nematode Trichostrongylus colubriformis.</title>
        <authorList>
            <person name="Martin J."/>
        </authorList>
    </citation>
    <scope>NUCLEOTIDE SEQUENCE [LARGE SCALE GENOMIC DNA]</scope>
    <source>
        <strain evidence="1">G859</strain>
        <tissue evidence="1">Whole worm</tissue>
    </source>
</reference>
<feature type="non-terminal residue" evidence="1">
    <location>
        <position position="1"/>
    </location>
</feature>
<sequence>QNRSKLLVLLRKTWRSIHLLSAPMLIATVLMFPDGLSVRTRRVMINGSWSAGVVLNYHRCSHRSKTARSSFVRVICLLPDAL</sequence>
<keyword evidence="2" id="KW-1185">Reference proteome</keyword>
<protein>
    <submittedName>
        <fullName evidence="1">Uncharacterized protein</fullName>
    </submittedName>
</protein>
<dbReference type="AlphaFoldDB" id="A0AAN8FF70"/>
<proteinExistence type="predicted"/>
<evidence type="ECO:0000313" key="2">
    <source>
        <dbReference type="Proteomes" id="UP001331761"/>
    </source>
</evidence>
<comment type="caution">
    <text evidence="1">The sequence shown here is derived from an EMBL/GenBank/DDBJ whole genome shotgun (WGS) entry which is preliminary data.</text>
</comment>
<gene>
    <name evidence="1" type="ORF">GCK32_020676</name>
</gene>
<evidence type="ECO:0000313" key="1">
    <source>
        <dbReference type="EMBL" id="KAK5970228.1"/>
    </source>
</evidence>
<name>A0AAN8FF70_TRICO</name>
<organism evidence="1 2">
    <name type="scientific">Trichostrongylus colubriformis</name>
    <name type="common">Black scour worm</name>
    <dbReference type="NCBI Taxonomy" id="6319"/>
    <lineage>
        <taxon>Eukaryota</taxon>
        <taxon>Metazoa</taxon>
        <taxon>Ecdysozoa</taxon>
        <taxon>Nematoda</taxon>
        <taxon>Chromadorea</taxon>
        <taxon>Rhabditida</taxon>
        <taxon>Rhabditina</taxon>
        <taxon>Rhabditomorpha</taxon>
        <taxon>Strongyloidea</taxon>
        <taxon>Trichostrongylidae</taxon>
        <taxon>Trichostrongylus</taxon>
    </lineage>
</organism>